<feature type="transmembrane region" description="Helical" evidence="1">
    <location>
        <begin position="427"/>
        <end position="447"/>
    </location>
</feature>
<dbReference type="OrthoDB" id="129479at2"/>
<feature type="transmembrane region" description="Helical" evidence="1">
    <location>
        <begin position="84"/>
        <end position="103"/>
    </location>
</feature>
<name>A0A398CKL6_9BACL</name>
<evidence type="ECO:0000313" key="2">
    <source>
        <dbReference type="EMBL" id="RIE01418.1"/>
    </source>
</evidence>
<keyword evidence="1" id="KW-0812">Transmembrane</keyword>
<evidence type="ECO:0000256" key="1">
    <source>
        <dbReference type="SAM" id="Phobius"/>
    </source>
</evidence>
<keyword evidence="1" id="KW-0472">Membrane</keyword>
<evidence type="ECO:0000313" key="3">
    <source>
        <dbReference type="Proteomes" id="UP000266340"/>
    </source>
</evidence>
<feature type="transmembrane region" description="Helical" evidence="1">
    <location>
        <begin position="459"/>
        <end position="481"/>
    </location>
</feature>
<sequence length="491" mass="54559">MFKRLLKIDDWRKPIAWFFGIAGAALLIWLLMIPPVIGVADNGDFNRVMGASGIAPLNGKETYEDHYFAFSHARFGYGDFHSGGYVSTHVILVAAIGLIARIFNGLVFDIRWLGAAYIGLFLAAVILLVRYVPVPKGARRWGGFAVAVVLGTALLFVFADVGYSAYYQSFFGEPFAMLAMLLATAAAFALASRDRPSGGLLTLFIVASLALASSKIQNAPLGFAFALLGWRMFGISGNRRWHRQVLIGIAVLVAGATIMLVAAPDKLRHINLYQSIFYGVLKDSPHVAEDMRELRIPEKYRVNAGTNFFQHDTAIPQNDPTLRKEVLETLSHKDIAMYYLRHPSRFIQKLERASDNAVFVRPYYLGNYDKTAGKPRGQISYAYSGWSEWKAKHIPRYFGWFAGFIGLYMAAIAVWRFRTVSLRQKFMAETLAAVAIIGVFAACIPLIGDGEADLSKHLFMFNVCFDMMVVSAVTALAFFLVKLTAPRRVQA</sequence>
<keyword evidence="3" id="KW-1185">Reference proteome</keyword>
<feature type="transmembrane region" description="Helical" evidence="1">
    <location>
        <begin position="245"/>
        <end position="263"/>
    </location>
</feature>
<feature type="transmembrane region" description="Helical" evidence="1">
    <location>
        <begin position="110"/>
        <end position="129"/>
    </location>
</feature>
<accession>A0A398CKL6</accession>
<feature type="transmembrane region" description="Helical" evidence="1">
    <location>
        <begin position="141"/>
        <end position="163"/>
    </location>
</feature>
<keyword evidence="1" id="KW-1133">Transmembrane helix</keyword>
<dbReference type="EMBL" id="QXJM01000040">
    <property type="protein sequence ID" value="RIE01418.1"/>
    <property type="molecule type" value="Genomic_DNA"/>
</dbReference>
<gene>
    <name evidence="2" type="ORF">D3H35_23915</name>
</gene>
<reference evidence="2 3" key="1">
    <citation type="submission" date="2018-09" db="EMBL/GenBank/DDBJ databases">
        <title>Cohnella cavernae sp. nov., isolated from a karst cave.</title>
        <authorList>
            <person name="Zhu H."/>
        </authorList>
    </citation>
    <scope>NUCLEOTIDE SEQUENCE [LARGE SCALE GENOMIC DNA]</scope>
    <source>
        <strain evidence="2 3">K2E09-144</strain>
    </source>
</reference>
<feature type="transmembrane region" description="Helical" evidence="1">
    <location>
        <begin position="175"/>
        <end position="191"/>
    </location>
</feature>
<dbReference type="RefSeq" id="WP_119151675.1">
    <property type="nucleotide sequence ID" value="NZ_JBHSOV010000016.1"/>
</dbReference>
<evidence type="ECO:0008006" key="4">
    <source>
        <dbReference type="Google" id="ProtNLM"/>
    </source>
</evidence>
<dbReference type="Proteomes" id="UP000266340">
    <property type="component" value="Unassembled WGS sequence"/>
</dbReference>
<proteinExistence type="predicted"/>
<organism evidence="2 3">
    <name type="scientific">Cohnella faecalis</name>
    <dbReference type="NCBI Taxonomy" id="2315694"/>
    <lineage>
        <taxon>Bacteria</taxon>
        <taxon>Bacillati</taxon>
        <taxon>Bacillota</taxon>
        <taxon>Bacilli</taxon>
        <taxon>Bacillales</taxon>
        <taxon>Paenibacillaceae</taxon>
        <taxon>Cohnella</taxon>
    </lineage>
</organism>
<comment type="caution">
    <text evidence="2">The sequence shown here is derived from an EMBL/GenBank/DDBJ whole genome shotgun (WGS) entry which is preliminary data.</text>
</comment>
<dbReference type="AlphaFoldDB" id="A0A398CKL6"/>
<feature type="transmembrane region" description="Helical" evidence="1">
    <location>
        <begin position="203"/>
        <end position="233"/>
    </location>
</feature>
<feature type="transmembrane region" description="Helical" evidence="1">
    <location>
        <begin position="397"/>
        <end position="415"/>
    </location>
</feature>
<feature type="transmembrane region" description="Helical" evidence="1">
    <location>
        <begin position="15"/>
        <end position="37"/>
    </location>
</feature>
<protein>
    <recommendedName>
        <fullName evidence="4">Glycosyltransferase RgtA/B/C/D-like domain-containing protein</fullName>
    </recommendedName>
</protein>